<organism evidence="2 3">
    <name type="scientific">Pseudocercospora fijiensis (strain CIRAD86)</name>
    <name type="common">Black leaf streak disease fungus</name>
    <name type="synonym">Mycosphaerella fijiensis</name>
    <dbReference type="NCBI Taxonomy" id="383855"/>
    <lineage>
        <taxon>Eukaryota</taxon>
        <taxon>Fungi</taxon>
        <taxon>Dikarya</taxon>
        <taxon>Ascomycota</taxon>
        <taxon>Pezizomycotina</taxon>
        <taxon>Dothideomycetes</taxon>
        <taxon>Dothideomycetidae</taxon>
        <taxon>Mycosphaerellales</taxon>
        <taxon>Mycosphaerellaceae</taxon>
        <taxon>Pseudocercospora</taxon>
    </lineage>
</organism>
<reference evidence="2 3" key="1">
    <citation type="journal article" date="2012" name="PLoS Pathog.">
        <title>Diverse lifestyles and strategies of plant pathogenesis encoded in the genomes of eighteen Dothideomycetes fungi.</title>
        <authorList>
            <person name="Ohm R.A."/>
            <person name="Feau N."/>
            <person name="Henrissat B."/>
            <person name="Schoch C.L."/>
            <person name="Horwitz B.A."/>
            <person name="Barry K.W."/>
            <person name="Condon B.J."/>
            <person name="Copeland A.C."/>
            <person name="Dhillon B."/>
            <person name="Glaser F."/>
            <person name="Hesse C.N."/>
            <person name="Kosti I."/>
            <person name="LaButti K."/>
            <person name="Lindquist E.A."/>
            <person name="Lucas S."/>
            <person name="Salamov A.A."/>
            <person name="Bradshaw R.E."/>
            <person name="Ciuffetti L."/>
            <person name="Hamelin R.C."/>
            <person name="Kema G.H.J."/>
            <person name="Lawrence C."/>
            <person name="Scott J.A."/>
            <person name="Spatafora J.W."/>
            <person name="Turgeon B.G."/>
            <person name="de Wit P.J.G.M."/>
            <person name="Zhong S."/>
            <person name="Goodwin S.B."/>
            <person name="Grigoriev I.V."/>
        </authorList>
    </citation>
    <scope>NUCLEOTIDE SEQUENCE [LARGE SCALE GENOMIC DNA]</scope>
    <source>
        <strain evidence="2 3">CIRAD86</strain>
    </source>
</reference>
<dbReference type="HOGENOM" id="CLU_459353_0_0_1"/>
<evidence type="ECO:0000313" key="2">
    <source>
        <dbReference type="EMBL" id="EME84114.1"/>
    </source>
</evidence>
<dbReference type="RefSeq" id="XP_007924738.1">
    <property type="nucleotide sequence ID" value="XM_007926547.1"/>
</dbReference>
<keyword evidence="1" id="KW-0175">Coiled coil</keyword>
<dbReference type="eggNOG" id="ENOG502SN8C">
    <property type="taxonomic scope" value="Eukaryota"/>
</dbReference>
<dbReference type="GeneID" id="19332927"/>
<gene>
    <name evidence="2" type="ORF">MYCFIDRAFT_173162</name>
</gene>
<feature type="coiled-coil region" evidence="1">
    <location>
        <begin position="354"/>
        <end position="381"/>
    </location>
</feature>
<dbReference type="AlphaFoldDB" id="M2ZYU0"/>
<keyword evidence="3" id="KW-1185">Reference proteome</keyword>
<dbReference type="Proteomes" id="UP000016932">
    <property type="component" value="Unassembled WGS sequence"/>
</dbReference>
<evidence type="ECO:0000313" key="3">
    <source>
        <dbReference type="Proteomes" id="UP000016932"/>
    </source>
</evidence>
<proteinExistence type="predicted"/>
<dbReference type="VEuPathDB" id="FungiDB:MYCFIDRAFT_173162"/>
<dbReference type="STRING" id="383855.M2ZYU0"/>
<dbReference type="OrthoDB" id="288942at2759"/>
<dbReference type="KEGG" id="pfj:MYCFIDRAFT_173162"/>
<name>M2ZYU0_PSEFD</name>
<protein>
    <submittedName>
        <fullName evidence="2">Uncharacterized protein</fullName>
    </submittedName>
</protein>
<accession>M2ZYU0</accession>
<dbReference type="EMBL" id="KB446557">
    <property type="protein sequence ID" value="EME84114.1"/>
    <property type="molecule type" value="Genomic_DNA"/>
</dbReference>
<sequence>MTAVGAGFFGYSRIASLARRSICSFRTLHIDPAKVTQNTQLQAHLFQLPISPDLARCNNASGAEITQDLQIRRDSNFATLSTSDSNFATHPARLRSSINPQATQMEARENERPTTKISRLTIRNASLETSLDDCLEKCHQQMQSILYRDLPKEIRDMIFEYATAQYEDMDRKYKETAFWCRPGHGVSHVPFKLHCHILSKLYPRAQVSFETFIDYGPHKTCTNLLLTCRRIWLEANALPMKQAVFTFWMRPTRGPPEKHPDTGGYGRDPIRNNTLTKLNRESLTTLHYFLQMFVAESMFFPNNEETSLIQRLKPKVLRITIRHTDWWYWEGDEPLRLKDSWVQRALDAPFMASVNDISLELETLERKKSQLQVIVDRLTKMKGRASLNDGMVTRFEMSGEPHVWHWTGPSNIDGQEYEPYKGLKTLDYRVVTLKWKRVPIREKDVQDVLEGLSTNATAARPTGQQRWRDGWNARIARLRLAGVGRCSQNSVTLAEYLMRKESMERALKTQRQMESRFRKMFAEIEARNFEERWQERMRYRDDDDASRLGIRVLRLHVRMHEHSHLRIDESMRSHQESFNSAQDYYCDATTTALF</sequence>
<evidence type="ECO:0000256" key="1">
    <source>
        <dbReference type="SAM" id="Coils"/>
    </source>
</evidence>